<dbReference type="GO" id="GO:0006508">
    <property type="term" value="P:proteolysis"/>
    <property type="evidence" value="ECO:0007669"/>
    <property type="project" value="InterPro"/>
</dbReference>
<keyword evidence="6" id="KW-0695">RNA-directed DNA polymerase</keyword>
<dbReference type="Pfam" id="PF00098">
    <property type="entry name" value="zf-CCHC"/>
    <property type="match status" value="2"/>
</dbReference>
<evidence type="ECO:0000259" key="12">
    <source>
        <dbReference type="PROSITE" id="PS50994"/>
    </source>
</evidence>
<dbReference type="Gene3D" id="4.10.60.10">
    <property type="entry name" value="Zinc finger, CCHC-type"/>
    <property type="match status" value="1"/>
</dbReference>
<evidence type="ECO:0000256" key="9">
    <source>
        <dbReference type="SAM" id="Coils"/>
    </source>
</evidence>
<dbReference type="SUPFAM" id="SSF50630">
    <property type="entry name" value="Acid proteases"/>
    <property type="match status" value="1"/>
</dbReference>
<dbReference type="Gene3D" id="2.40.70.10">
    <property type="entry name" value="Acid Proteases"/>
    <property type="match status" value="1"/>
</dbReference>
<organism evidence="13 14">
    <name type="scientific">Aldrovandia affinis</name>
    <dbReference type="NCBI Taxonomy" id="143900"/>
    <lineage>
        <taxon>Eukaryota</taxon>
        <taxon>Metazoa</taxon>
        <taxon>Chordata</taxon>
        <taxon>Craniata</taxon>
        <taxon>Vertebrata</taxon>
        <taxon>Euteleostomi</taxon>
        <taxon>Actinopterygii</taxon>
        <taxon>Neopterygii</taxon>
        <taxon>Teleostei</taxon>
        <taxon>Notacanthiformes</taxon>
        <taxon>Halosauridae</taxon>
        <taxon>Aldrovandia</taxon>
    </lineage>
</organism>
<dbReference type="SUPFAM" id="SSF57756">
    <property type="entry name" value="Retrovirus zinc finger-like domains"/>
    <property type="match status" value="1"/>
</dbReference>
<evidence type="ECO:0000256" key="1">
    <source>
        <dbReference type="ARBA" id="ARBA00022679"/>
    </source>
</evidence>
<dbReference type="InterPro" id="IPR050951">
    <property type="entry name" value="Retrovirus_Pol_polyprotein"/>
</dbReference>
<evidence type="ECO:0000256" key="2">
    <source>
        <dbReference type="ARBA" id="ARBA00022695"/>
    </source>
</evidence>
<dbReference type="PROSITE" id="PS50158">
    <property type="entry name" value="ZF_CCHC"/>
    <property type="match status" value="2"/>
</dbReference>
<dbReference type="InterPro" id="IPR036397">
    <property type="entry name" value="RNaseH_sf"/>
</dbReference>
<evidence type="ECO:0000256" key="8">
    <source>
        <dbReference type="PROSITE-ProRule" id="PRU00047"/>
    </source>
</evidence>
<dbReference type="Pfam" id="PF00665">
    <property type="entry name" value="rve"/>
    <property type="match status" value="1"/>
</dbReference>
<dbReference type="InterPro" id="IPR001584">
    <property type="entry name" value="Integrase_cat-core"/>
</dbReference>
<evidence type="ECO:0000256" key="7">
    <source>
        <dbReference type="ARBA" id="ARBA00039658"/>
    </source>
</evidence>
<feature type="coiled-coil region" evidence="9">
    <location>
        <begin position="1"/>
        <end position="35"/>
    </location>
</feature>
<dbReference type="Gene3D" id="1.10.340.70">
    <property type="match status" value="1"/>
</dbReference>
<keyword evidence="14" id="KW-1185">Reference proteome</keyword>
<evidence type="ECO:0000313" key="13">
    <source>
        <dbReference type="EMBL" id="KAJ8394508.1"/>
    </source>
</evidence>
<name>A0AAD7S235_9TELE</name>
<gene>
    <name evidence="13" type="ORF">AAFF_G00045180</name>
</gene>
<feature type="domain" description="CCHC-type" evidence="11">
    <location>
        <begin position="288"/>
        <end position="303"/>
    </location>
</feature>
<dbReference type="AlphaFoldDB" id="A0AAD7S235"/>
<evidence type="ECO:0000313" key="14">
    <source>
        <dbReference type="Proteomes" id="UP001221898"/>
    </source>
</evidence>
<keyword evidence="3" id="KW-0540">Nuclease</keyword>
<dbReference type="PANTHER" id="PTHR37984:SF15">
    <property type="entry name" value="INTEGRASE CATALYTIC DOMAIN-CONTAINING PROTEIN"/>
    <property type="match status" value="1"/>
</dbReference>
<dbReference type="PROSITE" id="PS50994">
    <property type="entry name" value="INTEGRASE"/>
    <property type="match status" value="1"/>
</dbReference>
<feature type="domain" description="Integrase catalytic" evidence="12">
    <location>
        <begin position="733"/>
        <end position="891"/>
    </location>
</feature>
<keyword evidence="4" id="KW-0255">Endonuclease</keyword>
<proteinExistence type="predicted"/>
<keyword evidence="1" id="KW-0808">Transferase</keyword>
<dbReference type="Pfam" id="PF17921">
    <property type="entry name" value="Integrase_H2C2"/>
    <property type="match status" value="1"/>
</dbReference>
<dbReference type="CDD" id="cd00303">
    <property type="entry name" value="retropepsin_like"/>
    <property type="match status" value="1"/>
</dbReference>
<evidence type="ECO:0000256" key="4">
    <source>
        <dbReference type="ARBA" id="ARBA00022759"/>
    </source>
</evidence>
<dbReference type="PROSITE" id="PS00141">
    <property type="entry name" value="ASP_PROTEASE"/>
    <property type="match status" value="1"/>
</dbReference>
<dbReference type="EMBL" id="JAINUG010000125">
    <property type="protein sequence ID" value="KAJ8394508.1"/>
    <property type="molecule type" value="Genomic_DNA"/>
</dbReference>
<feature type="region of interest" description="Disordered" evidence="10">
    <location>
        <begin position="956"/>
        <end position="975"/>
    </location>
</feature>
<dbReference type="InterPro" id="IPR001969">
    <property type="entry name" value="Aspartic_peptidase_AS"/>
</dbReference>
<dbReference type="GO" id="GO:0003676">
    <property type="term" value="F:nucleic acid binding"/>
    <property type="evidence" value="ECO:0007669"/>
    <property type="project" value="InterPro"/>
</dbReference>
<dbReference type="SMART" id="SM00343">
    <property type="entry name" value="ZnF_C2HC"/>
    <property type="match status" value="2"/>
</dbReference>
<keyword evidence="2" id="KW-0548">Nucleotidyltransferase</keyword>
<dbReference type="GO" id="GO:0004519">
    <property type="term" value="F:endonuclease activity"/>
    <property type="evidence" value="ECO:0007669"/>
    <property type="project" value="UniProtKB-KW"/>
</dbReference>
<keyword evidence="8" id="KW-0862">Zinc</keyword>
<dbReference type="Gene3D" id="3.30.420.10">
    <property type="entry name" value="Ribonuclease H-like superfamily/Ribonuclease H"/>
    <property type="match status" value="1"/>
</dbReference>
<dbReference type="FunFam" id="3.30.420.10:FF:000032">
    <property type="entry name" value="Retrovirus-related Pol polyprotein from transposon 297-like Protein"/>
    <property type="match status" value="1"/>
</dbReference>
<evidence type="ECO:0000259" key="11">
    <source>
        <dbReference type="PROSITE" id="PS50158"/>
    </source>
</evidence>
<protein>
    <recommendedName>
        <fullName evidence="7">Gypsy retrotransposon integrase-like protein 1</fullName>
    </recommendedName>
</protein>
<reference evidence="13" key="1">
    <citation type="journal article" date="2023" name="Science">
        <title>Genome structures resolve the early diversification of teleost fishes.</title>
        <authorList>
            <person name="Parey E."/>
            <person name="Louis A."/>
            <person name="Montfort J."/>
            <person name="Bouchez O."/>
            <person name="Roques C."/>
            <person name="Iampietro C."/>
            <person name="Lluch J."/>
            <person name="Castinel A."/>
            <person name="Donnadieu C."/>
            <person name="Desvignes T."/>
            <person name="Floi Bucao C."/>
            <person name="Jouanno E."/>
            <person name="Wen M."/>
            <person name="Mejri S."/>
            <person name="Dirks R."/>
            <person name="Jansen H."/>
            <person name="Henkel C."/>
            <person name="Chen W.J."/>
            <person name="Zahm M."/>
            <person name="Cabau C."/>
            <person name="Klopp C."/>
            <person name="Thompson A.W."/>
            <person name="Robinson-Rechavi M."/>
            <person name="Braasch I."/>
            <person name="Lecointre G."/>
            <person name="Bobe J."/>
            <person name="Postlethwait J.H."/>
            <person name="Berthelot C."/>
            <person name="Roest Crollius H."/>
            <person name="Guiguen Y."/>
        </authorList>
    </citation>
    <scope>NUCLEOTIDE SEQUENCE</scope>
    <source>
        <strain evidence="13">NC1722</strain>
    </source>
</reference>
<dbReference type="InterPro" id="IPR041588">
    <property type="entry name" value="Integrase_H2C2"/>
</dbReference>
<dbReference type="FunFam" id="1.10.340.70:FF:000001">
    <property type="entry name" value="Retrovirus-related Pol polyprotein from transposon gypsy-like Protein"/>
    <property type="match status" value="1"/>
</dbReference>
<dbReference type="SUPFAM" id="SSF53098">
    <property type="entry name" value="Ribonuclease H-like"/>
    <property type="match status" value="1"/>
</dbReference>
<dbReference type="Proteomes" id="UP001221898">
    <property type="component" value="Unassembled WGS sequence"/>
</dbReference>
<keyword evidence="9" id="KW-0175">Coiled coil</keyword>
<dbReference type="GO" id="GO:0004190">
    <property type="term" value="F:aspartic-type endopeptidase activity"/>
    <property type="evidence" value="ECO:0007669"/>
    <property type="project" value="InterPro"/>
</dbReference>
<keyword evidence="8" id="KW-0863">Zinc-finger</keyword>
<dbReference type="InterPro" id="IPR001878">
    <property type="entry name" value="Znf_CCHC"/>
</dbReference>
<evidence type="ECO:0000256" key="10">
    <source>
        <dbReference type="SAM" id="MobiDB-lite"/>
    </source>
</evidence>
<dbReference type="GO" id="GO:0008270">
    <property type="term" value="F:zinc ion binding"/>
    <property type="evidence" value="ECO:0007669"/>
    <property type="project" value="UniProtKB-KW"/>
</dbReference>
<feature type="domain" description="CCHC-type" evidence="11">
    <location>
        <begin position="262"/>
        <end position="277"/>
    </location>
</feature>
<accession>A0AAD7S235</accession>
<dbReference type="PANTHER" id="PTHR37984">
    <property type="entry name" value="PROTEIN CBG26694"/>
    <property type="match status" value="1"/>
</dbReference>
<keyword evidence="5" id="KW-0378">Hydrolase</keyword>
<evidence type="ECO:0000256" key="3">
    <source>
        <dbReference type="ARBA" id="ARBA00022722"/>
    </source>
</evidence>
<dbReference type="InterPro" id="IPR012337">
    <property type="entry name" value="RNaseH-like_sf"/>
</dbReference>
<keyword evidence="8" id="KW-0479">Metal-binding</keyword>
<evidence type="ECO:0000256" key="6">
    <source>
        <dbReference type="ARBA" id="ARBA00022918"/>
    </source>
</evidence>
<dbReference type="GO" id="GO:0003964">
    <property type="term" value="F:RNA-directed DNA polymerase activity"/>
    <property type="evidence" value="ECO:0007669"/>
    <property type="project" value="UniProtKB-KW"/>
</dbReference>
<dbReference type="GO" id="GO:0015074">
    <property type="term" value="P:DNA integration"/>
    <property type="evidence" value="ECO:0007669"/>
    <property type="project" value="InterPro"/>
</dbReference>
<dbReference type="InterPro" id="IPR036875">
    <property type="entry name" value="Znf_CCHC_sf"/>
</dbReference>
<evidence type="ECO:0000256" key="5">
    <source>
        <dbReference type="ARBA" id="ARBA00022801"/>
    </source>
</evidence>
<sequence length="975" mass="108843">MEDLQKQFSELQAKFVEQSERLRDYTDLLEQAREDQRQALAMAKVVIEQKATAPATVFIQRDREAKFTVKLKLESGAKSADEIFLALKEVYGDKTPIGVRLREFYDRRQAAGEKVRVYAYDLQDKLNQLKAQDSTRVPDIDVMLKEQFVIGLCDDTLRREMKKEVKEKPTQTFSALMQAAIDWCEEEEITQNPSSKNQARGAVHVAQAVDPPTALSLQSLHDNIQKIAARQEELFRAMQGASDHQGRPRRPPLKDDEGRLICYTCSEPGHTSRTCPRNQGKDGGGPVCYACGQPGHTSRTCRRGQGKQPKNNSIASDIRGEQHIQGQTQESVSTTSTGPTTATSFLVEEHQAEPRSACGSCLTLDVLIDGVKTRCLLDTGSEVTTISAAYFQEQFEGKKLSPANWIKLTAANGLDIPVIGCLYADIECMGEKVLGKCVFVLRDHPINETEKRVPGILGMNVLGDLRSLFSGMEGAQMMDRSKMCSTSASLRRVISSLVKEEQLVGPGGKMGRVKVAGRQAIVIPPRCETVIEGRCRIPPKSRCQVLVEASPDASLPPGVLVANVLTQCTKGKVSVRLLNTSQEPVTLHPRSRVAEIIKPKQVLPRQLVAFEETEGGLRVMVLEEEVKSEPQCSEPLAIPVQANLQGLLPAQDPRNGDDVRQLIVPELLQRQVYETLHDHGGHFSDASTINKLRRSYYWPSMVKDVQCWVRQCKRCALARDVFPKAQAPMTCTNVTAPREVVAMDYTLLEPSAGGYENVLVLTDMFTRFTIAVPTKDQTAQTTASALIKHWFVYFGCPTRLHADQGRNFESGVIKELWRIYGIAKSRTTPYHPQGNAQCERFNRTMHEMLRSLPPEKKRNWKEHLPELVMAYNSYVHSSTGYPPFYLVFGADARLPRDVLGGQDFEGSSAEDLDEWVLAHRERLRTAADAARAAAQDASKKTKRLYDRRARGALIRPGDRVLLRNHRPRGQEQDSG</sequence>
<comment type="caution">
    <text evidence="13">The sequence shown here is derived from an EMBL/GenBank/DDBJ whole genome shotgun (WGS) entry which is preliminary data.</text>
</comment>
<dbReference type="InterPro" id="IPR021109">
    <property type="entry name" value="Peptidase_aspartic_dom_sf"/>
</dbReference>